<accession>H2B1D4</accession>
<dbReference type="GO" id="GO:0061709">
    <property type="term" value="P:reticulophagy"/>
    <property type="evidence" value="ECO:0007669"/>
    <property type="project" value="EnsemblFungi"/>
</dbReference>
<dbReference type="Proteomes" id="UP000005220">
    <property type="component" value="Chromosome 11"/>
</dbReference>
<dbReference type="InterPro" id="IPR005605">
    <property type="entry name" value="Spo7"/>
</dbReference>
<dbReference type="eggNOG" id="ENOG502QTI4">
    <property type="taxonomic scope" value="Eukaryota"/>
</dbReference>
<dbReference type="GO" id="GO:0071072">
    <property type="term" value="P:negative regulation of phospholipid biosynthetic process"/>
    <property type="evidence" value="ECO:0007669"/>
    <property type="project" value="EnsemblFungi"/>
</dbReference>
<dbReference type="KEGG" id="kaf:KAFR_0K00790"/>
<reference evidence="3 4" key="1">
    <citation type="journal article" date="2011" name="Proc. Natl. Acad. Sci. U.S.A.">
        <title>Evolutionary erosion of yeast sex chromosomes by mating-type switching accidents.</title>
        <authorList>
            <person name="Gordon J.L."/>
            <person name="Armisen D."/>
            <person name="Proux-Wera E."/>
            <person name="Oheigeartaigh S.S."/>
            <person name="Byrne K.P."/>
            <person name="Wolfe K.H."/>
        </authorList>
    </citation>
    <scope>NUCLEOTIDE SEQUENCE [LARGE SCALE GENOMIC DNA]</scope>
    <source>
        <strain evidence="4">ATCC 22294 / BCRC 22015 / CBS 2517 / CECT 1963 / NBRC 1671 / NRRL Y-8276</strain>
    </source>
</reference>
<keyword evidence="2" id="KW-0812">Transmembrane</keyword>
<dbReference type="InParanoid" id="H2B1D4"/>
<dbReference type="FunCoup" id="H2B1D4">
    <property type="interactions" value="42"/>
</dbReference>
<evidence type="ECO:0008006" key="5">
    <source>
        <dbReference type="Google" id="ProtNLM"/>
    </source>
</evidence>
<dbReference type="OrthoDB" id="5599171at2759"/>
<dbReference type="GO" id="GO:0004721">
    <property type="term" value="F:phosphoprotein phosphatase activity"/>
    <property type="evidence" value="ECO:0007669"/>
    <property type="project" value="EnsemblFungi"/>
</dbReference>
<name>H2B1D4_KAZAF</name>
<dbReference type="Pfam" id="PF03907">
    <property type="entry name" value="Spo7"/>
    <property type="match status" value="1"/>
</dbReference>
<feature type="compositionally biased region" description="Polar residues" evidence="1">
    <location>
        <begin position="11"/>
        <end position="21"/>
    </location>
</feature>
<dbReference type="HOGENOM" id="CLU_065195_1_0_1"/>
<organism evidence="3 4">
    <name type="scientific">Kazachstania africana (strain ATCC 22294 / BCRC 22015 / CBS 2517 / CECT 1963 / NBRC 1671 / NRRL Y-8276)</name>
    <name type="common">Yeast</name>
    <name type="synonym">Kluyveromyces africanus</name>
    <dbReference type="NCBI Taxonomy" id="1071382"/>
    <lineage>
        <taxon>Eukaryota</taxon>
        <taxon>Fungi</taxon>
        <taxon>Dikarya</taxon>
        <taxon>Ascomycota</taxon>
        <taxon>Saccharomycotina</taxon>
        <taxon>Saccharomycetes</taxon>
        <taxon>Saccharomycetales</taxon>
        <taxon>Saccharomycetaceae</taxon>
        <taxon>Kazachstania</taxon>
    </lineage>
</organism>
<feature type="transmembrane region" description="Helical" evidence="2">
    <location>
        <begin position="122"/>
        <end position="142"/>
    </location>
</feature>
<gene>
    <name evidence="3" type="primary">KAFR0K00790</name>
    <name evidence="3" type="ORF">KAFR_0K00790</name>
</gene>
<dbReference type="GeneID" id="13886623"/>
<proteinExistence type="predicted"/>
<keyword evidence="2" id="KW-0472">Membrane</keyword>
<evidence type="ECO:0000256" key="1">
    <source>
        <dbReference type="SAM" id="MobiDB-lite"/>
    </source>
</evidence>
<keyword evidence="4" id="KW-1185">Reference proteome</keyword>
<dbReference type="PANTHER" id="PTHR28249:SF1">
    <property type="entry name" value="SPORULATION-SPECIFIC PROTEIN SPO7"/>
    <property type="match status" value="1"/>
</dbReference>
<protein>
    <recommendedName>
        <fullName evidence="5">Spo7-like protein</fullName>
    </recommendedName>
</protein>
<evidence type="ECO:0000256" key="2">
    <source>
        <dbReference type="SAM" id="Phobius"/>
    </source>
</evidence>
<evidence type="ECO:0000313" key="3">
    <source>
        <dbReference type="EMBL" id="CCF60434.1"/>
    </source>
</evidence>
<feature type="transmembrane region" description="Helical" evidence="2">
    <location>
        <begin position="154"/>
        <end position="174"/>
    </location>
</feature>
<dbReference type="GO" id="GO:0006998">
    <property type="term" value="P:nuclear envelope organization"/>
    <property type="evidence" value="ECO:0007669"/>
    <property type="project" value="EnsemblFungi"/>
</dbReference>
<dbReference type="RefSeq" id="XP_003959569.1">
    <property type="nucleotide sequence ID" value="XM_003959520.1"/>
</dbReference>
<feature type="region of interest" description="Disordered" evidence="1">
    <location>
        <begin position="1"/>
        <end position="91"/>
    </location>
</feature>
<dbReference type="AlphaFoldDB" id="H2B1D4"/>
<dbReference type="STRING" id="1071382.H2B1D4"/>
<sequence>MTSKEDFVEKSASSDNIGSTPDSKEMNTPIGVNIEVEMTEEKGKEPELDMATPTKPRRSEFSTGLSTTSTPRKRSSSRTSSGKTHRNSSDVSPASMIFRNLLILEDDLRRQAREQKQLRRKYTAFLSLMAGLAGFTIYELFFNTSEYVKGIYRFFLQLTLCFIIITISLFNISGQYRRTIIIPRRFFNSTNKGIRQFNVRLVRVKSSWDEMFTDFVRFISNKTAMVNVWFFSKVIKLSDNNTIVNFWKSVTIRSQPRIGATDVKLILNPRAFSAEVREGWEIYRDEFWAREGTRRRKQAKDVDTKLKSA</sequence>
<keyword evidence="2" id="KW-1133">Transmembrane helix</keyword>
<dbReference type="EMBL" id="HE650831">
    <property type="protein sequence ID" value="CCF60434.1"/>
    <property type="molecule type" value="Genomic_DNA"/>
</dbReference>
<dbReference type="GO" id="GO:0071595">
    <property type="term" value="C:Nem1-Spo7 phosphatase complex"/>
    <property type="evidence" value="ECO:0007669"/>
    <property type="project" value="EnsemblFungi"/>
</dbReference>
<evidence type="ECO:0000313" key="4">
    <source>
        <dbReference type="Proteomes" id="UP000005220"/>
    </source>
</evidence>
<dbReference type="GO" id="GO:0019888">
    <property type="term" value="F:protein phosphatase regulator activity"/>
    <property type="evidence" value="ECO:0007669"/>
    <property type="project" value="InterPro"/>
</dbReference>
<dbReference type="PANTHER" id="PTHR28249">
    <property type="entry name" value="SPORULATION-SPECIFIC PROTEIN SPO7"/>
    <property type="match status" value="1"/>
</dbReference>